<dbReference type="InterPro" id="IPR051923">
    <property type="entry name" value="Glycosyl_Hydrolase_39"/>
</dbReference>
<dbReference type="EMBL" id="JBHSIT010000001">
    <property type="protein sequence ID" value="MFC4906098.1"/>
    <property type="molecule type" value="Genomic_DNA"/>
</dbReference>
<evidence type="ECO:0000259" key="4">
    <source>
        <dbReference type="Pfam" id="PF01229"/>
    </source>
</evidence>
<evidence type="ECO:0000256" key="3">
    <source>
        <dbReference type="ARBA" id="ARBA00023295"/>
    </source>
</evidence>
<dbReference type="Pfam" id="PF01229">
    <property type="entry name" value="Glyco_hydro_39"/>
    <property type="match status" value="1"/>
</dbReference>
<dbReference type="Gene3D" id="3.20.20.80">
    <property type="entry name" value="Glycosidases"/>
    <property type="match status" value="1"/>
</dbReference>
<dbReference type="InterPro" id="IPR049166">
    <property type="entry name" value="GH39_cat"/>
</dbReference>
<dbReference type="RefSeq" id="WP_378251820.1">
    <property type="nucleotide sequence ID" value="NZ_JBHSIT010000001.1"/>
</dbReference>
<gene>
    <name evidence="5" type="ORF">ACFPCY_02090</name>
</gene>
<keyword evidence="2" id="KW-0378">Hydrolase</keyword>
<accession>A0ABV9TRL9</accession>
<keyword evidence="3" id="KW-0326">Glycosidase</keyword>
<evidence type="ECO:0000256" key="1">
    <source>
        <dbReference type="ARBA" id="ARBA00008875"/>
    </source>
</evidence>
<name>A0ABV9TRL9_9ACTN</name>
<dbReference type="SUPFAM" id="SSF51445">
    <property type="entry name" value="(Trans)glycosidases"/>
    <property type="match status" value="1"/>
</dbReference>
<dbReference type="PANTHER" id="PTHR12631:SF10">
    <property type="entry name" value="BETA-XYLOSIDASE-LIKE PROTEIN-RELATED"/>
    <property type="match status" value="1"/>
</dbReference>
<organism evidence="5 6">
    <name type="scientific">Actinomadura gamaensis</name>
    <dbReference type="NCBI Taxonomy" id="1763541"/>
    <lineage>
        <taxon>Bacteria</taxon>
        <taxon>Bacillati</taxon>
        <taxon>Actinomycetota</taxon>
        <taxon>Actinomycetes</taxon>
        <taxon>Streptosporangiales</taxon>
        <taxon>Thermomonosporaceae</taxon>
        <taxon>Actinomadura</taxon>
    </lineage>
</organism>
<evidence type="ECO:0000313" key="5">
    <source>
        <dbReference type="EMBL" id="MFC4906098.1"/>
    </source>
</evidence>
<evidence type="ECO:0000313" key="6">
    <source>
        <dbReference type="Proteomes" id="UP001595872"/>
    </source>
</evidence>
<dbReference type="PANTHER" id="PTHR12631">
    <property type="entry name" value="ALPHA-L-IDURONIDASE"/>
    <property type="match status" value="1"/>
</dbReference>
<proteinExistence type="inferred from homology"/>
<sequence length="442" mass="47665">MIPVAVVAAIAGVLTAALVVWVTGWGPGGGGPGPSGPAGAASRVAPGAPKGWPAWGFTHTQVTVDGQQGPAQALSDISRQAMPQVTPIMGWGLDNPEPSPGQYSFGSLDRRMSVIRQTNGVPVVTLCCSPDWMKGGAAGQTDWTRLEDAVQPQHFDDFADLAAKVAQRYPDVKYYAVWNEFKGFWNNGANRWDYEGYTKLYNKVYAALKKVNPDIEVGGPYIVLNSDAPGRATGPPSELHGAWGSMDQRGLDAVKYWSRHKAGADFLAVDASSLPQQKDATVNEFQMLAKFSDTTKWLRALEPELPVWWAEWYVEPDGSGWTDEHRGAVLTAAMMEFVKGGASSALYWSPQTNTSGSCPGCLWFGTAQGGGGTPNLVMLQNFAHWFPPGTRLVDVRSSDPSVRVLAQAREMVVVNTGSRPVSARVDGHGLDLAPYEVRWASR</sequence>
<evidence type="ECO:0000256" key="2">
    <source>
        <dbReference type="ARBA" id="ARBA00022801"/>
    </source>
</evidence>
<dbReference type="Proteomes" id="UP001595872">
    <property type="component" value="Unassembled WGS sequence"/>
</dbReference>
<keyword evidence="6" id="KW-1185">Reference proteome</keyword>
<reference evidence="6" key="1">
    <citation type="journal article" date="2019" name="Int. J. Syst. Evol. Microbiol.">
        <title>The Global Catalogue of Microorganisms (GCM) 10K type strain sequencing project: providing services to taxonomists for standard genome sequencing and annotation.</title>
        <authorList>
            <consortium name="The Broad Institute Genomics Platform"/>
            <consortium name="The Broad Institute Genome Sequencing Center for Infectious Disease"/>
            <person name="Wu L."/>
            <person name="Ma J."/>
        </authorList>
    </citation>
    <scope>NUCLEOTIDE SEQUENCE [LARGE SCALE GENOMIC DNA]</scope>
    <source>
        <strain evidence="6">KLKA75</strain>
    </source>
</reference>
<protein>
    <submittedName>
        <fullName evidence="5">Xylan 1,4-beta-xylosidase</fullName>
    </submittedName>
</protein>
<dbReference type="InterPro" id="IPR017853">
    <property type="entry name" value="GH"/>
</dbReference>
<feature type="domain" description="Glycosyl hydrolases family 39 N-terminal catalytic" evidence="4">
    <location>
        <begin position="102"/>
        <end position="335"/>
    </location>
</feature>
<comment type="similarity">
    <text evidence="1">Belongs to the glycosyl hydrolase 39 family.</text>
</comment>
<comment type="caution">
    <text evidence="5">The sequence shown here is derived from an EMBL/GenBank/DDBJ whole genome shotgun (WGS) entry which is preliminary data.</text>
</comment>